<keyword evidence="4 9" id="KW-0812">Transmembrane</keyword>
<feature type="region of interest" description="Disordered" evidence="10">
    <location>
        <begin position="52"/>
        <end position="73"/>
    </location>
</feature>
<dbReference type="RefSeq" id="WP_144996458.1">
    <property type="nucleotide sequence ID" value="NZ_CP036281.1"/>
</dbReference>
<keyword evidence="8 9" id="KW-0472">Membrane</keyword>
<comment type="subunit">
    <text evidence="9">Forms a complex with TatC.</text>
</comment>
<dbReference type="InterPro" id="IPR003369">
    <property type="entry name" value="TatA/B/E"/>
</dbReference>
<dbReference type="Gene3D" id="1.20.5.3310">
    <property type="match status" value="1"/>
</dbReference>
<protein>
    <recommendedName>
        <fullName evidence="9">Sec-independent protein translocase protein TatA</fullName>
    </recommendedName>
</protein>
<dbReference type="InterPro" id="IPR006312">
    <property type="entry name" value="TatA/E"/>
</dbReference>
<keyword evidence="5 9" id="KW-0653">Protein transport</keyword>
<keyword evidence="2 9" id="KW-0813">Transport</keyword>
<evidence type="ECO:0000256" key="3">
    <source>
        <dbReference type="ARBA" id="ARBA00022475"/>
    </source>
</evidence>
<feature type="transmembrane region" description="Helical" evidence="9">
    <location>
        <begin position="6"/>
        <end position="30"/>
    </location>
</feature>
<dbReference type="EMBL" id="CP036281">
    <property type="protein sequence ID" value="QDU81260.1"/>
    <property type="molecule type" value="Genomic_DNA"/>
</dbReference>
<evidence type="ECO:0000256" key="6">
    <source>
        <dbReference type="ARBA" id="ARBA00022989"/>
    </source>
</evidence>
<evidence type="ECO:0000256" key="2">
    <source>
        <dbReference type="ARBA" id="ARBA00022448"/>
    </source>
</evidence>
<reference evidence="11 12" key="1">
    <citation type="submission" date="2019-02" db="EMBL/GenBank/DDBJ databases">
        <title>Deep-cultivation of Planctomycetes and their phenomic and genomic characterization uncovers novel biology.</title>
        <authorList>
            <person name="Wiegand S."/>
            <person name="Jogler M."/>
            <person name="Boedeker C."/>
            <person name="Pinto D."/>
            <person name="Vollmers J."/>
            <person name="Rivas-Marin E."/>
            <person name="Kohn T."/>
            <person name="Peeters S.H."/>
            <person name="Heuer A."/>
            <person name="Rast P."/>
            <person name="Oberbeckmann S."/>
            <person name="Bunk B."/>
            <person name="Jeske O."/>
            <person name="Meyerdierks A."/>
            <person name="Storesund J.E."/>
            <person name="Kallscheuer N."/>
            <person name="Luecker S."/>
            <person name="Lage O.M."/>
            <person name="Pohl T."/>
            <person name="Merkel B.J."/>
            <person name="Hornburger P."/>
            <person name="Mueller R.-W."/>
            <person name="Bruemmer F."/>
            <person name="Labrenz M."/>
            <person name="Spormann A.M."/>
            <person name="Op den Camp H."/>
            <person name="Overmann J."/>
            <person name="Amann R."/>
            <person name="Jetten M.S.M."/>
            <person name="Mascher T."/>
            <person name="Medema M.H."/>
            <person name="Devos D.P."/>
            <person name="Kaster A.-K."/>
            <person name="Ovreas L."/>
            <person name="Rohde M."/>
            <person name="Galperin M.Y."/>
            <person name="Jogler C."/>
        </authorList>
    </citation>
    <scope>NUCLEOTIDE SEQUENCE [LARGE SCALE GENOMIC DNA]</scope>
    <source>
        <strain evidence="11 12">Pla110</strain>
    </source>
</reference>
<dbReference type="KEGG" id="plon:Pla110_30000"/>
<keyword evidence="12" id="KW-1185">Reference proteome</keyword>
<keyword evidence="6 9" id="KW-1133">Transmembrane helix</keyword>
<evidence type="ECO:0000256" key="10">
    <source>
        <dbReference type="SAM" id="MobiDB-lite"/>
    </source>
</evidence>
<keyword evidence="7 9" id="KW-0811">Translocation</keyword>
<keyword evidence="3 9" id="KW-1003">Cell membrane</keyword>
<comment type="similarity">
    <text evidence="9">Belongs to the TatA/E family.</text>
</comment>
<evidence type="ECO:0000313" key="12">
    <source>
        <dbReference type="Proteomes" id="UP000317178"/>
    </source>
</evidence>
<evidence type="ECO:0000256" key="8">
    <source>
        <dbReference type="ARBA" id="ARBA00023136"/>
    </source>
</evidence>
<sequence length="73" mass="7827">MNHVSTLAIFTGVPGLPEILIVLAIVLLLFGKRLPGVARSLGSSIVEFKKGMSDDEEEDLSKGKVSDTEEEKA</sequence>
<comment type="function">
    <text evidence="9">Part of the twin-arginine translocation (Tat) system that transports large folded proteins containing a characteristic twin-arginine motif in their signal peptide across membranes. TatA could form the protein-conducting channel of the Tat system.</text>
</comment>
<evidence type="ECO:0000256" key="4">
    <source>
        <dbReference type="ARBA" id="ARBA00022692"/>
    </source>
</evidence>
<proteinExistence type="inferred from homology"/>
<accession>A0A518CPV6</accession>
<dbReference type="GO" id="GO:0033281">
    <property type="term" value="C:TAT protein transport complex"/>
    <property type="evidence" value="ECO:0007669"/>
    <property type="project" value="UniProtKB-UniRule"/>
</dbReference>
<dbReference type="NCBIfam" id="TIGR01411">
    <property type="entry name" value="tatAE"/>
    <property type="match status" value="1"/>
</dbReference>
<evidence type="ECO:0000313" key="11">
    <source>
        <dbReference type="EMBL" id="QDU81260.1"/>
    </source>
</evidence>
<dbReference type="OrthoDB" id="290425at2"/>
<organism evidence="11 12">
    <name type="scientific">Polystyrenella longa</name>
    <dbReference type="NCBI Taxonomy" id="2528007"/>
    <lineage>
        <taxon>Bacteria</taxon>
        <taxon>Pseudomonadati</taxon>
        <taxon>Planctomycetota</taxon>
        <taxon>Planctomycetia</taxon>
        <taxon>Planctomycetales</taxon>
        <taxon>Planctomycetaceae</taxon>
        <taxon>Polystyrenella</taxon>
    </lineage>
</organism>
<dbReference type="GO" id="GO:0043953">
    <property type="term" value="P:protein transport by the Tat complex"/>
    <property type="evidence" value="ECO:0007669"/>
    <property type="project" value="UniProtKB-UniRule"/>
</dbReference>
<comment type="subcellular location">
    <subcellularLocation>
        <location evidence="1 9">Cell membrane</location>
        <topology evidence="1 9">Single-pass membrane protein</topology>
    </subcellularLocation>
</comment>
<dbReference type="PANTHER" id="PTHR42982">
    <property type="entry name" value="SEC-INDEPENDENT PROTEIN TRANSLOCASE PROTEIN TATA"/>
    <property type="match status" value="1"/>
</dbReference>
<dbReference type="Pfam" id="PF02416">
    <property type="entry name" value="TatA_B_E"/>
    <property type="match status" value="1"/>
</dbReference>
<gene>
    <name evidence="9 11" type="primary">tatA</name>
    <name evidence="11" type="ORF">Pla110_30000</name>
</gene>
<feature type="compositionally biased region" description="Basic and acidic residues" evidence="10">
    <location>
        <begin position="60"/>
        <end position="73"/>
    </location>
</feature>
<dbReference type="AlphaFoldDB" id="A0A518CPV6"/>
<dbReference type="HAMAP" id="MF_00236">
    <property type="entry name" value="TatA_E"/>
    <property type="match status" value="1"/>
</dbReference>
<name>A0A518CPV6_9PLAN</name>
<evidence type="ECO:0000256" key="5">
    <source>
        <dbReference type="ARBA" id="ARBA00022927"/>
    </source>
</evidence>
<dbReference type="Proteomes" id="UP000317178">
    <property type="component" value="Chromosome"/>
</dbReference>
<evidence type="ECO:0000256" key="1">
    <source>
        <dbReference type="ARBA" id="ARBA00004162"/>
    </source>
</evidence>
<evidence type="ECO:0000256" key="9">
    <source>
        <dbReference type="HAMAP-Rule" id="MF_00236"/>
    </source>
</evidence>
<dbReference type="PANTHER" id="PTHR42982:SF1">
    <property type="entry name" value="SEC-INDEPENDENT PROTEIN TRANSLOCASE PROTEIN TATA"/>
    <property type="match status" value="1"/>
</dbReference>
<dbReference type="GO" id="GO:0008320">
    <property type="term" value="F:protein transmembrane transporter activity"/>
    <property type="evidence" value="ECO:0007669"/>
    <property type="project" value="UniProtKB-UniRule"/>
</dbReference>
<evidence type="ECO:0000256" key="7">
    <source>
        <dbReference type="ARBA" id="ARBA00023010"/>
    </source>
</evidence>